<keyword evidence="2" id="KW-1133">Transmembrane helix</keyword>
<evidence type="ECO:0000256" key="2">
    <source>
        <dbReference type="SAM" id="Phobius"/>
    </source>
</evidence>
<comment type="caution">
    <text evidence="3">The sequence shown here is derived from an EMBL/GenBank/DDBJ whole genome shotgun (WGS) entry which is preliminary data.</text>
</comment>
<evidence type="ECO:0000313" key="3">
    <source>
        <dbReference type="EMBL" id="KAK4766098.1"/>
    </source>
</evidence>
<keyword evidence="4" id="KW-1185">Reference proteome</keyword>
<proteinExistence type="predicted"/>
<dbReference type="PANTHER" id="PTHR35306:SF1">
    <property type="entry name" value="VQ DOMAIN-CONTAINING PROTEIN"/>
    <property type="match status" value="1"/>
</dbReference>
<feature type="region of interest" description="Disordered" evidence="1">
    <location>
        <begin position="147"/>
        <end position="185"/>
    </location>
</feature>
<keyword evidence="2" id="KW-0472">Membrane</keyword>
<dbReference type="Proteomes" id="UP001345219">
    <property type="component" value="Chromosome 7"/>
</dbReference>
<name>A0AAN7QFX4_9MYRT</name>
<reference evidence="3 4" key="1">
    <citation type="journal article" date="2023" name="Hortic Res">
        <title>Pangenome of water caltrop reveals structural variations and asymmetric subgenome divergence after allopolyploidization.</title>
        <authorList>
            <person name="Zhang X."/>
            <person name="Chen Y."/>
            <person name="Wang L."/>
            <person name="Yuan Y."/>
            <person name="Fang M."/>
            <person name="Shi L."/>
            <person name="Lu R."/>
            <person name="Comes H.P."/>
            <person name="Ma Y."/>
            <person name="Chen Y."/>
            <person name="Huang G."/>
            <person name="Zhou Y."/>
            <person name="Zheng Z."/>
            <person name="Qiu Y."/>
        </authorList>
    </citation>
    <scope>NUCLEOTIDE SEQUENCE [LARGE SCALE GENOMIC DNA]</scope>
    <source>
        <tissue evidence="3">Roots</tissue>
    </source>
</reference>
<dbReference type="AlphaFoldDB" id="A0AAN7QFX4"/>
<evidence type="ECO:0000313" key="4">
    <source>
        <dbReference type="Proteomes" id="UP001345219"/>
    </source>
</evidence>
<evidence type="ECO:0000256" key="1">
    <source>
        <dbReference type="SAM" id="MobiDB-lite"/>
    </source>
</evidence>
<dbReference type="PANTHER" id="PTHR35306">
    <property type="entry name" value="BNAA03G57290D PROTEIN"/>
    <property type="match status" value="1"/>
</dbReference>
<feature type="transmembrane region" description="Helical" evidence="2">
    <location>
        <begin position="40"/>
        <end position="64"/>
    </location>
</feature>
<accession>A0AAN7QFX4</accession>
<dbReference type="Pfam" id="PF15365">
    <property type="entry name" value="PNRC"/>
    <property type="match status" value="1"/>
</dbReference>
<sequence>MSVLRSRTNFNLILPPDVNQNVLGFGEKCMVLVDCADKMLIVKFFIVVLKVLIGKVVSSFVLVIDEQGWYLLDLVSWDEFSLSRSVIFHIMETLVAVASQHKHQYCTTKSRSQCLARFNSPPSTKFKGINCRTSYAADGILPTPLRALSTSPKNNAPPSLKASASPPPLTEASPLKPAQIRSNPIPIRPKASCHENFPDEGLFDVCLSFSERWAGPTYSNSPPPSSVPIPKFLHLSERSRSLDFPNVASNDHCLLHPISKSAPASPVREFSPPISKDLSSSIDSATKTLCRILNLRLSDE</sequence>
<dbReference type="EMBL" id="JAXIOK010000007">
    <property type="protein sequence ID" value="KAK4766098.1"/>
    <property type="molecule type" value="Genomic_DNA"/>
</dbReference>
<organism evidence="3 4">
    <name type="scientific">Trapa incisa</name>
    <dbReference type="NCBI Taxonomy" id="236973"/>
    <lineage>
        <taxon>Eukaryota</taxon>
        <taxon>Viridiplantae</taxon>
        <taxon>Streptophyta</taxon>
        <taxon>Embryophyta</taxon>
        <taxon>Tracheophyta</taxon>
        <taxon>Spermatophyta</taxon>
        <taxon>Magnoliopsida</taxon>
        <taxon>eudicotyledons</taxon>
        <taxon>Gunneridae</taxon>
        <taxon>Pentapetalae</taxon>
        <taxon>rosids</taxon>
        <taxon>malvids</taxon>
        <taxon>Myrtales</taxon>
        <taxon>Lythraceae</taxon>
        <taxon>Trapa</taxon>
    </lineage>
</organism>
<dbReference type="GO" id="GO:0016071">
    <property type="term" value="P:mRNA metabolic process"/>
    <property type="evidence" value="ECO:0007669"/>
    <property type="project" value="UniProtKB-ARBA"/>
</dbReference>
<protein>
    <submittedName>
        <fullName evidence="3">Uncharacterized protein</fullName>
    </submittedName>
</protein>
<keyword evidence="2" id="KW-0812">Transmembrane</keyword>
<dbReference type="InterPro" id="IPR028322">
    <property type="entry name" value="PNRC-like_rgn"/>
</dbReference>
<gene>
    <name evidence="3" type="ORF">SAY87_007740</name>
</gene>